<feature type="binding site" evidence="7 8">
    <location>
        <position position="59"/>
    </location>
    <ligand>
        <name>S-adenosyl-L-methionine</name>
        <dbReference type="ChEBI" id="CHEBI:59789"/>
    </ligand>
</feature>
<sequence>MVKPLKRLGQNFLKDKNILRKIYEFINPQEGERIIEIGPGEGALTEFLISSRAEVIAIEIDKRVIEHLQSSFPDIKIINQDFLEVDLTQFHFSDLRIVGNIPYNITSPIIFKLIENHNLIRDAIFMVQYEVAKRMTAKKGSKDYGILSVLLSYFAETEFCFKVSPNVFYPKPKVFSAVVKIKFKKNIDESLKKTFIQIVKAAFGNRRKTLKNSLSNSIFAQLNFSGCEVDLSLRAEQLDLSDFIKLAEFARENFSDQINQD</sequence>
<feature type="binding site" evidence="7 8">
    <location>
        <position position="100"/>
    </location>
    <ligand>
        <name>S-adenosyl-L-methionine</name>
        <dbReference type="ChEBI" id="CHEBI:59789"/>
    </ligand>
</feature>
<dbReference type="PANTHER" id="PTHR11727">
    <property type="entry name" value="DIMETHYLADENOSINE TRANSFERASE"/>
    <property type="match status" value="1"/>
</dbReference>
<dbReference type="EC" id="2.1.1.182" evidence="7"/>
<dbReference type="InterPro" id="IPR001737">
    <property type="entry name" value="KsgA/Erm"/>
</dbReference>
<evidence type="ECO:0000256" key="6">
    <source>
        <dbReference type="ARBA" id="ARBA00022884"/>
    </source>
</evidence>
<accession>A0A7V3E6S2</accession>
<dbReference type="PANTHER" id="PTHR11727:SF7">
    <property type="entry name" value="DIMETHYLADENOSINE TRANSFERASE-RELATED"/>
    <property type="match status" value="1"/>
</dbReference>
<comment type="subcellular location">
    <subcellularLocation>
        <location evidence="7">Cytoplasm</location>
    </subcellularLocation>
</comment>
<dbReference type="SUPFAM" id="SSF53335">
    <property type="entry name" value="S-adenosyl-L-methionine-dependent methyltransferases"/>
    <property type="match status" value="1"/>
</dbReference>
<feature type="binding site" evidence="7 8">
    <location>
        <position position="38"/>
    </location>
    <ligand>
        <name>S-adenosyl-L-methionine</name>
        <dbReference type="ChEBI" id="CHEBI:59789"/>
    </ligand>
</feature>
<dbReference type="InterPro" id="IPR020598">
    <property type="entry name" value="rRNA_Ade_methylase_Trfase_N"/>
</dbReference>
<dbReference type="InterPro" id="IPR029063">
    <property type="entry name" value="SAM-dependent_MTases_sf"/>
</dbReference>
<comment type="similarity">
    <text evidence="7">Belongs to the class I-like SAM-binding methyltransferase superfamily. rRNA adenine N(6)-methyltransferase family. RsmA subfamily.</text>
</comment>
<gene>
    <name evidence="7 10" type="primary">rsmA</name>
    <name evidence="7" type="synonym">ksgA</name>
    <name evidence="10" type="ORF">ENS31_03525</name>
</gene>
<evidence type="ECO:0000256" key="1">
    <source>
        <dbReference type="ARBA" id="ARBA00022490"/>
    </source>
</evidence>
<keyword evidence="3 7" id="KW-0489">Methyltransferase</keyword>
<dbReference type="GO" id="GO:0003723">
    <property type="term" value="F:RNA binding"/>
    <property type="evidence" value="ECO:0007669"/>
    <property type="project" value="UniProtKB-UniRule"/>
</dbReference>
<dbReference type="GO" id="GO:0005829">
    <property type="term" value="C:cytosol"/>
    <property type="evidence" value="ECO:0007669"/>
    <property type="project" value="TreeGrafter"/>
</dbReference>
<dbReference type="InterPro" id="IPR011530">
    <property type="entry name" value="rRNA_adenine_dimethylase"/>
</dbReference>
<evidence type="ECO:0000256" key="8">
    <source>
        <dbReference type="PROSITE-ProRule" id="PRU01026"/>
    </source>
</evidence>
<dbReference type="Pfam" id="PF00398">
    <property type="entry name" value="RrnaAD"/>
    <property type="match status" value="1"/>
</dbReference>
<keyword evidence="4 7" id="KW-0808">Transferase</keyword>
<evidence type="ECO:0000313" key="10">
    <source>
        <dbReference type="EMBL" id="HFI90587.1"/>
    </source>
</evidence>
<evidence type="ECO:0000256" key="5">
    <source>
        <dbReference type="ARBA" id="ARBA00022691"/>
    </source>
</evidence>
<dbReference type="EMBL" id="DSUJ01000008">
    <property type="protein sequence ID" value="HFI90587.1"/>
    <property type="molecule type" value="Genomic_DNA"/>
</dbReference>
<dbReference type="PROSITE" id="PS51689">
    <property type="entry name" value="SAM_RNA_A_N6_MT"/>
    <property type="match status" value="1"/>
</dbReference>
<proteinExistence type="inferred from homology"/>
<organism evidence="10">
    <name type="scientific">Ignavibacterium album</name>
    <dbReference type="NCBI Taxonomy" id="591197"/>
    <lineage>
        <taxon>Bacteria</taxon>
        <taxon>Pseudomonadati</taxon>
        <taxon>Ignavibacteriota</taxon>
        <taxon>Ignavibacteria</taxon>
        <taxon>Ignavibacteriales</taxon>
        <taxon>Ignavibacteriaceae</taxon>
        <taxon>Ignavibacterium</taxon>
    </lineage>
</organism>
<evidence type="ECO:0000256" key="3">
    <source>
        <dbReference type="ARBA" id="ARBA00022603"/>
    </source>
</evidence>
<comment type="caution">
    <text evidence="10">The sequence shown here is derived from an EMBL/GenBank/DDBJ whole genome shotgun (WGS) entry which is preliminary data.</text>
</comment>
<dbReference type="Gene3D" id="1.10.8.100">
    <property type="entry name" value="Ribosomal RNA adenine dimethylase-like, domain 2"/>
    <property type="match status" value="1"/>
</dbReference>
<keyword evidence="6 7" id="KW-0694">RNA-binding</keyword>
<dbReference type="GO" id="GO:0052908">
    <property type="term" value="F:16S rRNA (adenine(1518)-N(6)/adenine(1519)-N(6))-dimethyltransferase activity"/>
    <property type="evidence" value="ECO:0007669"/>
    <property type="project" value="UniProtKB-EC"/>
</dbReference>
<dbReference type="InterPro" id="IPR020596">
    <property type="entry name" value="rRNA_Ade_Mease_Trfase_CS"/>
</dbReference>
<dbReference type="SMART" id="SM00650">
    <property type="entry name" value="rADc"/>
    <property type="match status" value="1"/>
</dbReference>
<dbReference type="PROSITE" id="PS01131">
    <property type="entry name" value="RRNA_A_DIMETH"/>
    <property type="match status" value="1"/>
</dbReference>
<comment type="function">
    <text evidence="7">Specifically dimethylates two adjacent adenosines (A1518 and A1519) in the loop of a conserved hairpin near the 3'-end of 16S rRNA in the 30S particle. May play a critical role in biogenesis of 30S subunits.</text>
</comment>
<reference evidence="10" key="1">
    <citation type="journal article" date="2020" name="mSystems">
        <title>Genome- and Community-Level Interaction Insights into Carbon Utilization and Element Cycling Functions of Hydrothermarchaeota in Hydrothermal Sediment.</title>
        <authorList>
            <person name="Zhou Z."/>
            <person name="Liu Y."/>
            <person name="Xu W."/>
            <person name="Pan J."/>
            <person name="Luo Z.H."/>
            <person name="Li M."/>
        </authorList>
    </citation>
    <scope>NUCLEOTIDE SEQUENCE [LARGE SCALE GENOMIC DNA]</scope>
    <source>
        <strain evidence="10">SpSt-479</strain>
    </source>
</reference>
<feature type="binding site" evidence="7 8">
    <location>
        <position position="13"/>
    </location>
    <ligand>
        <name>S-adenosyl-L-methionine</name>
        <dbReference type="ChEBI" id="CHEBI:59789"/>
    </ligand>
</feature>
<evidence type="ECO:0000259" key="9">
    <source>
        <dbReference type="SMART" id="SM00650"/>
    </source>
</evidence>
<dbReference type="HAMAP" id="MF_00607">
    <property type="entry name" value="16SrRNA_methyltr_A"/>
    <property type="match status" value="1"/>
</dbReference>
<dbReference type="AlphaFoldDB" id="A0A7V3E6S2"/>
<feature type="binding site" evidence="7 8">
    <location>
        <position position="81"/>
    </location>
    <ligand>
        <name>S-adenosyl-L-methionine</name>
        <dbReference type="ChEBI" id="CHEBI:59789"/>
    </ligand>
</feature>
<dbReference type="Gene3D" id="3.40.50.150">
    <property type="entry name" value="Vaccinia Virus protein VP39"/>
    <property type="match status" value="1"/>
</dbReference>
<evidence type="ECO:0000256" key="2">
    <source>
        <dbReference type="ARBA" id="ARBA00022552"/>
    </source>
</evidence>
<dbReference type="NCBIfam" id="TIGR00755">
    <property type="entry name" value="ksgA"/>
    <property type="match status" value="1"/>
</dbReference>
<comment type="catalytic activity">
    <reaction evidence="7">
        <text>adenosine(1518)/adenosine(1519) in 16S rRNA + 4 S-adenosyl-L-methionine = N(6)-dimethyladenosine(1518)/N(6)-dimethyladenosine(1519) in 16S rRNA + 4 S-adenosyl-L-homocysteine + 4 H(+)</text>
        <dbReference type="Rhea" id="RHEA:19609"/>
        <dbReference type="Rhea" id="RHEA-COMP:10232"/>
        <dbReference type="Rhea" id="RHEA-COMP:10233"/>
        <dbReference type="ChEBI" id="CHEBI:15378"/>
        <dbReference type="ChEBI" id="CHEBI:57856"/>
        <dbReference type="ChEBI" id="CHEBI:59789"/>
        <dbReference type="ChEBI" id="CHEBI:74411"/>
        <dbReference type="ChEBI" id="CHEBI:74493"/>
        <dbReference type="EC" id="2.1.1.182"/>
    </reaction>
</comment>
<evidence type="ECO:0000256" key="7">
    <source>
        <dbReference type="HAMAP-Rule" id="MF_00607"/>
    </source>
</evidence>
<name>A0A7V3E6S2_9BACT</name>
<keyword evidence="2 7" id="KW-0698">rRNA processing</keyword>
<evidence type="ECO:0000256" key="4">
    <source>
        <dbReference type="ARBA" id="ARBA00022679"/>
    </source>
</evidence>
<dbReference type="InterPro" id="IPR023165">
    <property type="entry name" value="rRNA_Ade_diMease-like_C"/>
</dbReference>
<keyword evidence="5 7" id="KW-0949">S-adenosyl-L-methionine</keyword>
<feature type="binding site" evidence="7 8">
    <location>
        <position position="11"/>
    </location>
    <ligand>
        <name>S-adenosyl-L-methionine</name>
        <dbReference type="ChEBI" id="CHEBI:59789"/>
    </ligand>
</feature>
<keyword evidence="1 7" id="KW-0963">Cytoplasm</keyword>
<protein>
    <recommendedName>
        <fullName evidence="7">Ribosomal RNA small subunit methyltransferase A</fullName>
        <ecNumber evidence="7">2.1.1.182</ecNumber>
    </recommendedName>
    <alternativeName>
        <fullName evidence="7">16S rRNA (adenine(1518)-N(6)/adenine(1519)-N(6))-dimethyltransferase</fullName>
    </alternativeName>
    <alternativeName>
        <fullName evidence="7">16S rRNA dimethyladenosine transferase</fullName>
    </alternativeName>
    <alternativeName>
        <fullName evidence="7">16S rRNA dimethylase</fullName>
    </alternativeName>
    <alternativeName>
        <fullName evidence="7">S-adenosylmethionine-6-N', N'-adenosyl(rRNA) dimethyltransferase</fullName>
    </alternativeName>
</protein>
<dbReference type="CDD" id="cd02440">
    <property type="entry name" value="AdoMet_MTases"/>
    <property type="match status" value="1"/>
</dbReference>
<feature type="domain" description="Ribosomal RNA adenine methylase transferase N-terminal" evidence="9">
    <location>
        <begin position="18"/>
        <end position="185"/>
    </location>
</feature>